<feature type="compositionally biased region" description="Basic residues" evidence="7">
    <location>
        <begin position="742"/>
        <end position="752"/>
    </location>
</feature>
<dbReference type="AlphaFoldDB" id="A0A316V7Z0"/>
<dbReference type="InterPro" id="IPR050781">
    <property type="entry name" value="CWC22_splicing_factor"/>
</dbReference>
<evidence type="ECO:0000256" key="6">
    <source>
        <dbReference type="ARBA" id="ARBA00023242"/>
    </source>
</evidence>
<dbReference type="STRING" id="1280837.A0A316V7Z0"/>
<evidence type="ECO:0000256" key="2">
    <source>
        <dbReference type="ARBA" id="ARBA00004123"/>
    </source>
</evidence>
<evidence type="ECO:0000256" key="4">
    <source>
        <dbReference type="ARBA" id="ARBA00022664"/>
    </source>
</evidence>
<comment type="similarity">
    <text evidence="3">Belongs to the CWC22 family.</text>
</comment>
<evidence type="ECO:0000256" key="5">
    <source>
        <dbReference type="ARBA" id="ARBA00023187"/>
    </source>
</evidence>
<feature type="region of interest" description="Disordered" evidence="7">
    <location>
        <begin position="567"/>
        <end position="752"/>
    </location>
</feature>
<evidence type="ECO:0000256" key="7">
    <source>
        <dbReference type="SAM" id="MobiDB-lite"/>
    </source>
</evidence>
<dbReference type="InterPro" id="IPR003890">
    <property type="entry name" value="MIF4G-like_typ-3"/>
</dbReference>
<feature type="compositionally biased region" description="Low complexity" evidence="7">
    <location>
        <begin position="575"/>
        <end position="599"/>
    </location>
</feature>
<proteinExistence type="inferred from homology"/>
<dbReference type="PROSITE" id="PS51366">
    <property type="entry name" value="MI"/>
    <property type="match status" value="1"/>
</dbReference>
<keyword evidence="4" id="KW-0507">mRNA processing</keyword>
<dbReference type="EMBL" id="KZ819604">
    <property type="protein sequence ID" value="PWN33582.1"/>
    <property type="molecule type" value="Genomic_DNA"/>
</dbReference>
<evidence type="ECO:0000259" key="8">
    <source>
        <dbReference type="PROSITE" id="PS51366"/>
    </source>
</evidence>
<dbReference type="FunCoup" id="A0A316V7Z0">
    <property type="interactions" value="753"/>
</dbReference>
<dbReference type="Pfam" id="PF02854">
    <property type="entry name" value="MIF4G"/>
    <property type="match status" value="1"/>
</dbReference>
<feature type="domain" description="MI" evidence="8">
    <location>
        <begin position="363"/>
        <end position="479"/>
    </location>
</feature>
<dbReference type="GO" id="GO:0000398">
    <property type="term" value="P:mRNA splicing, via spliceosome"/>
    <property type="evidence" value="ECO:0007669"/>
    <property type="project" value="TreeGrafter"/>
</dbReference>
<name>A0A316V7Z0_9BASI</name>
<dbReference type="Pfam" id="PF02847">
    <property type="entry name" value="MA3"/>
    <property type="match status" value="1"/>
</dbReference>
<feature type="compositionally biased region" description="Acidic residues" evidence="7">
    <location>
        <begin position="332"/>
        <end position="346"/>
    </location>
</feature>
<dbReference type="SMART" id="SM00543">
    <property type="entry name" value="MIF4G"/>
    <property type="match status" value="1"/>
</dbReference>
<feature type="region of interest" description="Disordered" evidence="7">
    <location>
        <begin position="1"/>
        <end position="24"/>
    </location>
</feature>
<dbReference type="GeneID" id="37020863"/>
<gene>
    <name evidence="9" type="ORF">FA14DRAFT_161361</name>
</gene>
<dbReference type="FunFam" id="1.25.40.180:FF:000004">
    <property type="entry name" value="pre-mRNA-splicing factor CWC22 homolog"/>
    <property type="match status" value="1"/>
</dbReference>
<dbReference type="PANTHER" id="PTHR18034">
    <property type="entry name" value="CELL CYCLE CONTROL PROTEIN CWF22-RELATED"/>
    <property type="match status" value="1"/>
</dbReference>
<dbReference type="InParanoid" id="A0A316V7Z0"/>
<evidence type="ECO:0000256" key="3">
    <source>
        <dbReference type="ARBA" id="ARBA00006856"/>
    </source>
</evidence>
<feature type="compositionally biased region" description="Low complexity" evidence="7">
    <location>
        <begin position="322"/>
        <end position="331"/>
    </location>
</feature>
<dbReference type="InterPro" id="IPR016024">
    <property type="entry name" value="ARM-type_fold"/>
</dbReference>
<dbReference type="Proteomes" id="UP000245771">
    <property type="component" value="Unassembled WGS sequence"/>
</dbReference>
<dbReference type="SMART" id="SM00544">
    <property type="entry name" value="MA3"/>
    <property type="match status" value="1"/>
</dbReference>
<sequence length="752" mass="86075">MPSIADGSASPSRQAATMSANEGKGEAIRQELAKMANTRAGGTYIPPARLRAMMAEAQSSDPGSVEYQRMNWDALKKSITGLVNKVAIENIKFIIPELFGGANLIRGRGLFCRSIMKAQSQSLPFTPVFAALASVVNTKLPMIGELLVNRLVNQFRRSFKRNDKVVCHATSMFIAHLVNQRVVHEILALEILVLLLEKPTDDSVEIAVGFMREVGAFLAEEAPKANNSIFDRFRAVLYEGNVSKRVQYMIEVLSQVRRERFKDNPRVLEALDLVEEDDQITHEIGLDDEVKIEETLNVFRADPDFLENEERYKEIKAEILGDDSSGSSDSGSESDDESEAENGEAADQERVEIQDRTETNLINLRRTIYLTIMSSAAFEEAVHKLMKLSIPEGQESELCNMVVECCSQERTFSKFYGLIGERMCKLNRVWSEGFEMCFRNYYDSIHRYETNRLRNIARFFGWIIAADGISWACFSVVHMTEEDTTSSSRIFIKILMQEMKERLGMKALIERFKEPTMQESFENMMPKNDPKSTRFSINFFTSIGVPQLTDGMREHLKVVREEALAKAQLDEESSSDSSLSSSSSSSYLSDSSRSYTRSPSPRRRRQRSYSRSYSPESRRRERSHSRSYSPEPRRRERSYSRSYSPAPRRRERSYSRSYSPEPRRRERSRSRSYSPSPRKRRSYSPSCSPSPRKRRSYSRSISRSRSLSDSRSRSRSRTRTPSPPAKRRRPARDAFSPERSPSPKRSKRSPTP</sequence>
<evidence type="ECO:0000313" key="10">
    <source>
        <dbReference type="Proteomes" id="UP000245771"/>
    </source>
</evidence>
<comment type="subcellular location">
    <subcellularLocation>
        <location evidence="2">Nucleus</location>
    </subcellularLocation>
</comment>
<reference evidence="9 10" key="1">
    <citation type="journal article" date="2018" name="Mol. Biol. Evol.">
        <title>Broad Genomic Sampling Reveals a Smut Pathogenic Ancestry of the Fungal Clade Ustilaginomycotina.</title>
        <authorList>
            <person name="Kijpornyongpan T."/>
            <person name="Mondo S.J."/>
            <person name="Barry K."/>
            <person name="Sandor L."/>
            <person name="Lee J."/>
            <person name="Lipzen A."/>
            <person name="Pangilinan J."/>
            <person name="LaButti K."/>
            <person name="Hainaut M."/>
            <person name="Henrissat B."/>
            <person name="Grigoriev I.V."/>
            <person name="Spatafora J.W."/>
            <person name="Aime M.C."/>
        </authorList>
    </citation>
    <scope>NUCLEOTIDE SEQUENCE [LARGE SCALE GENOMIC DNA]</scope>
    <source>
        <strain evidence="9 10">MCA 3882</strain>
    </source>
</reference>
<keyword evidence="10" id="KW-1185">Reference proteome</keyword>
<dbReference type="PANTHER" id="PTHR18034:SF3">
    <property type="entry name" value="PRE-MRNA-SPLICING FACTOR CWC22 HOMOLOG"/>
    <property type="match status" value="1"/>
</dbReference>
<feature type="compositionally biased region" description="Polar residues" evidence="7">
    <location>
        <begin position="9"/>
        <end position="20"/>
    </location>
</feature>
<organism evidence="9 10">
    <name type="scientific">Meira miltonrushii</name>
    <dbReference type="NCBI Taxonomy" id="1280837"/>
    <lineage>
        <taxon>Eukaryota</taxon>
        <taxon>Fungi</taxon>
        <taxon>Dikarya</taxon>
        <taxon>Basidiomycota</taxon>
        <taxon>Ustilaginomycotina</taxon>
        <taxon>Exobasidiomycetes</taxon>
        <taxon>Exobasidiales</taxon>
        <taxon>Brachybasidiaceae</taxon>
        <taxon>Meira</taxon>
    </lineage>
</organism>
<evidence type="ECO:0000313" key="9">
    <source>
        <dbReference type="EMBL" id="PWN33582.1"/>
    </source>
</evidence>
<dbReference type="GO" id="GO:0071013">
    <property type="term" value="C:catalytic step 2 spliceosome"/>
    <property type="evidence" value="ECO:0007669"/>
    <property type="project" value="TreeGrafter"/>
</dbReference>
<dbReference type="OrthoDB" id="1924287at2759"/>
<dbReference type="GO" id="GO:0003723">
    <property type="term" value="F:RNA binding"/>
    <property type="evidence" value="ECO:0007669"/>
    <property type="project" value="InterPro"/>
</dbReference>
<dbReference type="RefSeq" id="XP_025353884.1">
    <property type="nucleotide sequence ID" value="XM_025499082.1"/>
</dbReference>
<dbReference type="Gene3D" id="1.25.40.180">
    <property type="match status" value="1"/>
</dbReference>
<comment type="function">
    <text evidence="1">Involved in pre-mRNA splicing.</text>
</comment>
<evidence type="ECO:0000256" key="1">
    <source>
        <dbReference type="ARBA" id="ARBA00003777"/>
    </source>
</evidence>
<dbReference type="InterPro" id="IPR003891">
    <property type="entry name" value="Initiation_fac_eIF4g_MI"/>
</dbReference>
<accession>A0A316V7Z0</accession>
<dbReference type="SUPFAM" id="SSF48371">
    <property type="entry name" value="ARM repeat"/>
    <property type="match status" value="1"/>
</dbReference>
<protein>
    <submittedName>
        <fullName evidence="9">MIF4G-domain-containing protein</fullName>
    </submittedName>
</protein>
<keyword evidence="6" id="KW-0539">Nucleus</keyword>
<keyword evidence="5" id="KW-0508">mRNA splicing</keyword>
<feature type="region of interest" description="Disordered" evidence="7">
    <location>
        <begin position="317"/>
        <end position="352"/>
    </location>
</feature>